<dbReference type="AlphaFoldDB" id="A0A0G4EKB2"/>
<keyword evidence="4" id="KW-1133">Transmembrane helix</keyword>
<keyword evidence="10" id="KW-1185">Reference proteome</keyword>
<proteinExistence type="inferred from homology"/>
<dbReference type="GO" id="GO:0030150">
    <property type="term" value="P:protein import into mitochondrial matrix"/>
    <property type="evidence" value="ECO:0007669"/>
    <property type="project" value="TreeGrafter"/>
</dbReference>
<dbReference type="GO" id="GO:0001405">
    <property type="term" value="C:PAM complex, Tim23 associated import motor"/>
    <property type="evidence" value="ECO:0007669"/>
    <property type="project" value="TreeGrafter"/>
</dbReference>
<organism evidence="9 10">
    <name type="scientific">Vitrella brassicaformis (strain CCMP3155)</name>
    <dbReference type="NCBI Taxonomy" id="1169540"/>
    <lineage>
        <taxon>Eukaryota</taxon>
        <taxon>Sar</taxon>
        <taxon>Alveolata</taxon>
        <taxon>Colpodellida</taxon>
        <taxon>Vitrellaceae</taxon>
        <taxon>Vitrella</taxon>
    </lineage>
</organism>
<evidence type="ECO:0000256" key="6">
    <source>
        <dbReference type="ARBA" id="ARBA00023136"/>
    </source>
</evidence>
<dbReference type="PANTHER" id="PTHR12763">
    <property type="match status" value="1"/>
</dbReference>
<keyword evidence="5" id="KW-0496">Mitochondrion</keyword>
<dbReference type="Pfam" id="PF00226">
    <property type="entry name" value="DnaJ"/>
    <property type="match status" value="1"/>
</dbReference>
<dbReference type="FunFam" id="1.10.287.110:FF:000001">
    <property type="entry name" value="Import inner membrane translocase subunit tim14"/>
    <property type="match status" value="1"/>
</dbReference>
<keyword evidence="6" id="KW-0472">Membrane</keyword>
<dbReference type="PANTHER" id="PTHR12763:SF28">
    <property type="entry name" value="GEO10507P1-RELATED"/>
    <property type="match status" value="1"/>
</dbReference>
<dbReference type="STRING" id="1169540.A0A0G4EKB2"/>
<evidence type="ECO:0000313" key="9">
    <source>
        <dbReference type="EMBL" id="CEL96861.1"/>
    </source>
</evidence>
<sequence>MSMKGFGLDGMTGKMQGFESPMSSSEAYKILNLPPMATTEKIREAHRQLMLRNHPDNGGSNFVASKVNEAKDVLIGNKSA</sequence>
<dbReference type="InterPro" id="IPR001623">
    <property type="entry name" value="DnaJ_domain"/>
</dbReference>
<name>A0A0G4EKB2_VITBC</name>
<dbReference type="Gene3D" id="1.10.287.110">
    <property type="entry name" value="DnaJ domain"/>
    <property type="match status" value="1"/>
</dbReference>
<dbReference type="Proteomes" id="UP000041254">
    <property type="component" value="Unassembled WGS sequence"/>
</dbReference>
<evidence type="ECO:0000256" key="5">
    <source>
        <dbReference type="ARBA" id="ARBA00023128"/>
    </source>
</evidence>
<dbReference type="GO" id="GO:0001671">
    <property type="term" value="F:ATPase activator activity"/>
    <property type="evidence" value="ECO:0007669"/>
    <property type="project" value="TreeGrafter"/>
</dbReference>
<dbReference type="CDD" id="cd06257">
    <property type="entry name" value="DnaJ"/>
    <property type="match status" value="1"/>
</dbReference>
<dbReference type="VEuPathDB" id="CryptoDB:Vbra_3897"/>
<evidence type="ECO:0000256" key="7">
    <source>
        <dbReference type="ARBA" id="ARBA00038105"/>
    </source>
</evidence>
<keyword evidence="3" id="KW-0999">Mitochondrion inner membrane</keyword>
<comment type="subcellular location">
    <subcellularLocation>
        <location evidence="1">Mitochondrion inner membrane</location>
        <topology evidence="1">Single-pass membrane protein</topology>
    </subcellularLocation>
</comment>
<dbReference type="OrthoDB" id="240298at2759"/>
<evidence type="ECO:0000256" key="2">
    <source>
        <dbReference type="ARBA" id="ARBA00022692"/>
    </source>
</evidence>
<gene>
    <name evidence="9" type="ORF">Vbra_3897</name>
</gene>
<dbReference type="PROSITE" id="PS50076">
    <property type="entry name" value="DNAJ_2"/>
    <property type="match status" value="1"/>
</dbReference>
<dbReference type="SUPFAM" id="SSF46565">
    <property type="entry name" value="Chaperone J-domain"/>
    <property type="match status" value="1"/>
</dbReference>
<dbReference type="InParanoid" id="A0A0G4EKB2"/>
<keyword evidence="2" id="KW-0812">Transmembrane</keyword>
<dbReference type="OMA" id="MXAFSGG"/>
<comment type="similarity">
    <text evidence="7">Belongs to the TIM14 family.</text>
</comment>
<feature type="domain" description="J" evidence="8">
    <location>
        <begin position="26"/>
        <end position="79"/>
    </location>
</feature>
<evidence type="ECO:0000256" key="3">
    <source>
        <dbReference type="ARBA" id="ARBA00022792"/>
    </source>
</evidence>
<dbReference type="FunCoup" id="A0A0G4EKB2">
    <property type="interactions" value="91"/>
</dbReference>
<protein>
    <recommendedName>
        <fullName evidence="8">J domain-containing protein</fullName>
    </recommendedName>
</protein>
<dbReference type="InterPro" id="IPR036869">
    <property type="entry name" value="J_dom_sf"/>
</dbReference>
<accession>A0A0G4EKB2</accession>
<dbReference type="EMBL" id="CDMY01000247">
    <property type="protein sequence ID" value="CEL96861.1"/>
    <property type="molecule type" value="Genomic_DNA"/>
</dbReference>
<reference evidence="9 10" key="1">
    <citation type="submission" date="2014-11" db="EMBL/GenBank/DDBJ databases">
        <authorList>
            <person name="Zhu J."/>
            <person name="Qi W."/>
            <person name="Song R."/>
        </authorList>
    </citation>
    <scope>NUCLEOTIDE SEQUENCE [LARGE SCALE GENOMIC DNA]</scope>
</reference>
<evidence type="ECO:0000256" key="4">
    <source>
        <dbReference type="ARBA" id="ARBA00022989"/>
    </source>
</evidence>
<evidence type="ECO:0000313" key="10">
    <source>
        <dbReference type="Proteomes" id="UP000041254"/>
    </source>
</evidence>
<evidence type="ECO:0000259" key="8">
    <source>
        <dbReference type="PROSITE" id="PS50076"/>
    </source>
</evidence>
<evidence type="ECO:0000256" key="1">
    <source>
        <dbReference type="ARBA" id="ARBA00004434"/>
    </source>
</evidence>
<dbReference type="SMART" id="SM00271">
    <property type="entry name" value="DnaJ"/>
    <property type="match status" value="1"/>
</dbReference>